<feature type="non-terminal residue" evidence="2">
    <location>
        <position position="1"/>
    </location>
</feature>
<sequence length="56" mass="6140">EVKWEKLQKRSFHQPAVGSGSAGPVEAEPLHERSHRPAIQVYAGAKSFQTLIANLS</sequence>
<organism evidence="2 3">
    <name type="scientific">Drosophila navojoa</name>
    <name type="common">Fruit fly</name>
    <dbReference type="NCBI Taxonomy" id="7232"/>
    <lineage>
        <taxon>Eukaryota</taxon>
        <taxon>Metazoa</taxon>
        <taxon>Ecdysozoa</taxon>
        <taxon>Arthropoda</taxon>
        <taxon>Hexapoda</taxon>
        <taxon>Insecta</taxon>
        <taxon>Pterygota</taxon>
        <taxon>Neoptera</taxon>
        <taxon>Endopterygota</taxon>
        <taxon>Diptera</taxon>
        <taxon>Brachycera</taxon>
        <taxon>Muscomorpha</taxon>
        <taxon>Ephydroidea</taxon>
        <taxon>Drosophilidae</taxon>
        <taxon>Drosophila</taxon>
    </lineage>
</organism>
<keyword evidence="3" id="KW-1185">Reference proteome</keyword>
<dbReference type="Proteomes" id="UP000295192">
    <property type="component" value="Unassembled WGS sequence"/>
</dbReference>
<gene>
    <name evidence="2" type="ORF">AWZ03_015316</name>
</gene>
<evidence type="ECO:0000256" key="1">
    <source>
        <dbReference type="SAM" id="MobiDB-lite"/>
    </source>
</evidence>
<accession>A0A484APY1</accession>
<proteinExistence type="predicted"/>
<dbReference type="EMBL" id="LSRL02006623">
    <property type="protein sequence ID" value="TDG38262.1"/>
    <property type="molecule type" value="Genomic_DNA"/>
</dbReference>
<feature type="region of interest" description="Disordered" evidence="1">
    <location>
        <begin position="1"/>
        <end position="33"/>
    </location>
</feature>
<reference evidence="2 3" key="1">
    <citation type="journal article" date="2019" name="J. Hered.">
        <title>An Improved Genome Assembly for Drosophila navojoa, the Basal Species in the mojavensis Cluster.</title>
        <authorList>
            <person name="Vanderlinde T."/>
            <person name="Dupim E.G."/>
            <person name="Nazario-Yepiz N.O."/>
            <person name="Carvalho A.B."/>
        </authorList>
    </citation>
    <scope>NUCLEOTIDE SEQUENCE [LARGE SCALE GENOMIC DNA]</scope>
    <source>
        <strain evidence="2">Navoj_Jal97</strain>
        <tissue evidence="2">Whole organism</tissue>
    </source>
</reference>
<evidence type="ECO:0000313" key="2">
    <source>
        <dbReference type="EMBL" id="TDG38262.1"/>
    </source>
</evidence>
<dbReference type="AlphaFoldDB" id="A0A484APY1"/>
<comment type="caution">
    <text evidence="2">The sequence shown here is derived from an EMBL/GenBank/DDBJ whole genome shotgun (WGS) entry which is preliminary data.</text>
</comment>
<protein>
    <submittedName>
        <fullName evidence="2">Uncharacterized protein</fullName>
    </submittedName>
</protein>
<name>A0A484APY1_DRONA</name>
<evidence type="ECO:0000313" key="3">
    <source>
        <dbReference type="Proteomes" id="UP000295192"/>
    </source>
</evidence>